<dbReference type="AlphaFoldDB" id="A0A7E4V1M1"/>
<keyword evidence="1" id="KW-0812">Transmembrane</keyword>
<dbReference type="Proteomes" id="UP000492821">
    <property type="component" value="Unassembled WGS sequence"/>
</dbReference>
<evidence type="ECO:0000313" key="2">
    <source>
        <dbReference type="Proteomes" id="UP000492821"/>
    </source>
</evidence>
<protein>
    <submittedName>
        <fullName evidence="3">G_PROTEIN_RECEP_F1_2 domain-containing protein</fullName>
    </submittedName>
</protein>
<proteinExistence type="predicted"/>
<organism evidence="2 3">
    <name type="scientific">Panagrellus redivivus</name>
    <name type="common">Microworm</name>
    <dbReference type="NCBI Taxonomy" id="6233"/>
    <lineage>
        <taxon>Eukaryota</taxon>
        <taxon>Metazoa</taxon>
        <taxon>Ecdysozoa</taxon>
        <taxon>Nematoda</taxon>
        <taxon>Chromadorea</taxon>
        <taxon>Rhabditida</taxon>
        <taxon>Tylenchina</taxon>
        <taxon>Panagrolaimomorpha</taxon>
        <taxon>Panagrolaimoidea</taxon>
        <taxon>Panagrolaimidae</taxon>
        <taxon>Panagrellus</taxon>
    </lineage>
</organism>
<keyword evidence="1" id="KW-0472">Membrane</keyword>
<feature type="transmembrane region" description="Helical" evidence="1">
    <location>
        <begin position="89"/>
        <end position="110"/>
    </location>
</feature>
<feature type="transmembrane region" description="Helical" evidence="1">
    <location>
        <begin position="12"/>
        <end position="35"/>
    </location>
</feature>
<dbReference type="InterPro" id="IPR019428">
    <property type="entry name" value="7TM_GPCR_serpentine_rcpt_Str"/>
</dbReference>
<evidence type="ECO:0000313" key="3">
    <source>
        <dbReference type="WBParaSite" id="Pan_g15516.t1"/>
    </source>
</evidence>
<accession>A0A7E4V1M1</accession>
<reference evidence="2" key="1">
    <citation type="journal article" date="2013" name="Genetics">
        <title>The draft genome and transcriptome of Panagrellus redivivus are shaped by the harsh demands of a free-living lifestyle.</title>
        <authorList>
            <person name="Srinivasan J."/>
            <person name="Dillman A.R."/>
            <person name="Macchietto M.G."/>
            <person name="Heikkinen L."/>
            <person name="Lakso M."/>
            <person name="Fracchia K.M."/>
            <person name="Antoshechkin I."/>
            <person name="Mortazavi A."/>
            <person name="Wong G."/>
            <person name="Sternberg P.W."/>
        </authorList>
    </citation>
    <scope>NUCLEOTIDE SEQUENCE [LARGE SCALE GENOMIC DNA]</scope>
    <source>
        <strain evidence="2">MT8872</strain>
    </source>
</reference>
<dbReference type="Pfam" id="PF10326">
    <property type="entry name" value="7TM_GPCR_Str"/>
    <property type="match status" value="1"/>
</dbReference>
<reference evidence="3" key="2">
    <citation type="submission" date="2020-10" db="UniProtKB">
        <authorList>
            <consortium name="WormBaseParasite"/>
        </authorList>
    </citation>
    <scope>IDENTIFICATION</scope>
</reference>
<name>A0A7E4V1M1_PANRE</name>
<sequence>MLHIFERFSNYSTYGAVPFTTIAYIAVIVMSFAVQRNFKRLRSLMSSAERRFHSEITTILWVEAVTPFVTVVLPIYYDISKLAFSNMPFNWFAEFIWLLTLIGPSFTAIVKLLSIKAFRDFICRMVYKKFNPRETTINAIQLSTSQQTQRSSLPKSYSNNAIVTHR</sequence>
<feature type="transmembrane region" description="Helical" evidence="1">
    <location>
        <begin position="56"/>
        <end position="77"/>
    </location>
</feature>
<keyword evidence="1" id="KW-1133">Transmembrane helix</keyword>
<evidence type="ECO:0000256" key="1">
    <source>
        <dbReference type="SAM" id="Phobius"/>
    </source>
</evidence>
<keyword evidence="2" id="KW-1185">Reference proteome</keyword>
<dbReference type="WBParaSite" id="Pan_g15516.t1">
    <property type="protein sequence ID" value="Pan_g15516.t1"/>
    <property type="gene ID" value="Pan_g15516"/>
</dbReference>